<evidence type="ECO:0000256" key="1">
    <source>
        <dbReference type="ARBA" id="ARBA00004651"/>
    </source>
</evidence>
<reference evidence="8 9" key="1">
    <citation type="submission" date="2019-06" db="EMBL/GenBank/DDBJ databases">
        <title>Taxogenomics and systematics of the genus Pantoea.</title>
        <authorList>
            <person name="Tambong J.T."/>
        </authorList>
    </citation>
    <scope>NUCLEOTIDE SEQUENCE [LARGE SCALE GENOMIC DNA]</scope>
    <source>
        <strain evidence="8 9">LMG 24200</strain>
    </source>
</reference>
<feature type="domain" description="Membrane transport protein MMPL" evidence="7">
    <location>
        <begin position="240"/>
        <end position="398"/>
    </location>
</feature>
<evidence type="ECO:0000256" key="5">
    <source>
        <dbReference type="ARBA" id="ARBA00023136"/>
    </source>
</evidence>
<feature type="transmembrane region" description="Helical" evidence="6">
    <location>
        <begin position="737"/>
        <end position="759"/>
    </location>
</feature>
<dbReference type="InterPro" id="IPR050545">
    <property type="entry name" value="Mycobact_MmpL"/>
</dbReference>
<sequence length="768" mass="83522">MPGRNDRRLALLWLLLCLLLAAALAFLLPRSQLNSSVLALLPQQNLGAAPPALQQGFMQRLDRQLVWLVSPGEQDDPQMAAWWLAQLRALPELKQVEGDLGAQQQQQWGRFAWQHRNGLIDEATRSRLQNGGEAQAEWLLGQLFSAFSGVSSQELQGDPLMLVRGSQLALAGNAGRMVLHDGWLTVRDAQGKQWYFLHGELASNAFSIEQSHALVTRLSALEQQLKQRWPQATLLTRGTVLFSDSASQRAQHDVKTLGSVTLGGVLLLVLLVFRSLRPLLLTVSSVAVGALAGTVVTLLCFGELHLMTLVMSLSIVGISADYTLYYLTERMVHGDQQTPWQSLRKVRGTLLLALATTAIAWLLMLLAPFPGLRQLAVFAASGLTASCLTVILIYPWLVRGLPVRPVPFMVTLARWLAAWRRQRGLRVGLPLAMAIVAVAGIAQLKVDDDIAHLQSAPAHLLEQDRQLASLTGQRADQTWFVVWGQDAQQTLQRLETLAPDLQQAQQQGWLQHYRLLPLSSLARQQQDIRLLNQAAPHIRARLQQAGMALAEPDLSPMPVTPSAWLASPLSEGWRLLWLTLPDGRSGVLVPVSGAENSAALAALAAQHPGVSWIDRKASYDALFSFWRSLLGGLLALALALITLSFVLRLGVSAGLRSALPSVLSLAVALSTLGWTGASLNLFALLALILVLGIGINYTLFFSNPQGTPLTSLLAVSLAMITTLLTLGMLVFSSTSAIASFGTVLCSGIFSAFLLSPLAMRPTRSRSKR</sequence>
<evidence type="ECO:0000256" key="2">
    <source>
        <dbReference type="ARBA" id="ARBA00022475"/>
    </source>
</evidence>
<dbReference type="AlphaFoldDB" id="A0A506Q8Y8"/>
<dbReference type="Pfam" id="PF03176">
    <property type="entry name" value="MMPL"/>
    <property type="match status" value="1"/>
</dbReference>
<gene>
    <name evidence="8" type="ORF">FJW01_13975</name>
</gene>
<feature type="transmembrane region" description="Helical" evidence="6">
    <location>
        <begin position="256"/>
        <end position="273"/>
    </location>
</feature>
<feature type="transmembrane region" description="Helical" evidence="6">
    <location>
        <begin position="375"/>
        <end position="397"/>
    </location>
</feature>
<evidence type="ECO:0000313" key="9">
    <source>
        <dbReference type="Proteomes" id="UP000317747"/>
    </source>
</evidence>
<keyword evidence="4 6" id="KW-1133">Transmembrane helix</keyword>
<dbReference type="PANTHER" id="PTHR33406:SF13">
    <property type="entry name" value="MEMBRANE PROTEIN YDFJ"/>
    <property type="match status" value="1"/>
</dbReference>
<feature type="transmembrane region" description="Helical" evidence="6">
    <location>
        <begin position="625"/>
        <end position="646"/>
    </location>
</feature>
<evidence type="ECO:0000256" key="4">
    <source>
        <dbReference type="ARBA" id="ARBA00022989"/>
    </source>
</evidence>
<feature type="transmembrane region" description="Helical" evidence="6">
    <location>
        <begin position="348"/>
        <end position="369"/>
    </location>
</feature>
<dbReference type="Proteomes" id="UP000317747">
    <property type="component" value="Unassembled WGS sequence"/>
</dbReference>
<keyword evidence="2" id="KW-1003">Cell membrane</keyword>
<comment type="subcellular location">
    <subcellularLocation>
        <location evidence="1">Cell membrane</location>
        <topology evidence="1">Multi-pass membrane protein</topology>
    </subcellularLocation>
</comment>
<dbReference type="OrthoDB" id="9780358at2"/>
<dbReference type="InterPro" id="IPR004869">
    <property type="entry name" value="MMPL_dom"/>
</dbReference>
<feature type="transmembrane region" description="Helical" evidence="6">
    <location>
        <begin position="280"/>
        <end position="299"/>
    </location>
</feature>
<dbReference type="GO" id="GO:0005886">
    <property type="term" value="C:plasma membrane"/>
    <property type="evidence" value="ECO:0007669"/>
    <property type="project" value="UniProtKB-SubCell"/>
</dbReference>
<dbReference type="PANTHER" id="PTHR33406">
    <property type="entry name" value="MEMBRANE PROTEIN MJ1562-RELATED"/>
    <property type="match status" value="1"/>
</dbReference>
<comment type="caution">
    <text evidence="8">The sequence shown here is derived from an EMBL/GenBank/DDBJ whole genome shotgun (WGS) entry which is preliminary data.</text>
</comment>
<evidence type="ECO:0000313" key="8">
    <source>
        <dbReference type="EMBL" id="TPV40800.1"/>
    </source>
</evidence>
<dbReference type="Gene3D" id="1.20.1640.10">
    <property type="entry name" value="Multidrug efflux transporter AcrB transmembrane domain"/>
    <property type="match status" value="2"/>
</dbReference>
<keyword evidence="9" id="KW-1185">Reference proteome</keyword>
<name>A0A506Q8Y8_9GAMM</name>
<evidence type="ECO:0000256" key="6">
    <source>
        <dbReference type="SAM" id="Phobius"/>
    </source>
</evidence>
<feature type="transmembrane region" description="Helical" evidence="6">
    <location>
        <begin position="305"/>
        <end position="327"/>
    </location>
</feature>
<evidence type="ECO:0000256" key="3">
    <source>
        <dbReference type="ARBA" id="ARBA00022692"/>
    </source>
</evidence>
<feature type="transmembrane region" description="Helical" evidence="6">
    <location>
        <begin position="424"/>
        <end position="444"/>
    </location>
</feature>
<organism evidence="8 9">
    <name type="scientific">Pantoea deleyi</name>
    <dbReference type="NCBI Taxonomy" id="470932"/>
    <lineage>
        <taxon>Bacteria</taxon>
        <taxon>Pseudomonadati</taxon>
        <taxon>Pseudomonadota</taxon>
        <taxon>Gammaproteobacteria</taxon>
        <taxon>Enterobacterales</taxon>
        <taxon>Erwiniaceae</taxon>
        <taxon>Pantoea</taxon>
    </lineage>
</organism>
<keyword evidence="5 6" id="KW-0472">Membrane</keyword>
<dbReference type="SUPFAM" id="SSF82866">
    <property type="entry name" value="Multidrug efflux transporter AcrB transmembrane domain"/>
    <property type="match status" value="2"/>
</dbReference>
<feature type="transmembrane region" description="Helical" evidence="6">
    <location>
        <begin position="681"/>
        <end position="700"/>
    </location>
</feature>
<dbReference type="RefSeq" id="WP_140917184.1">
    <property type="nucleotide sequence ID" value="NZ_CP071405.1"/>
</dbReference>
<feature type="transmembrane region" description="Helical" evidence="6">
    <location>
        <begin position="658"/>
        <end position="675"/>
    </location>
</feature>
<proteinExistence type="predicted"/>
<protein>
    <recommendedName>
        <fullName evidence="7">Membrane transport protein MMPL domain-containing protein</fullName>
    </recommendedName>
</protein>
<feature type="transmembrane region" description="Helical" evidence="6">
    <location>
        <begin position="712"/>
        <end position="731"/>
    </location>
</feature>
<keyword evidence="3 6" id="KW-0812">Transmembrane</keyword>
<dbReference type="EMBL" id="VHJA01000060">
    <property type="protein sequence ID" value="TPV40800.1"/>
    <property type="molecule type" value="Genomic_DNA"/>
</dbReference>
<evidence type="ECO:0000259" key="7">
    <source>
        <dbReference type="Pfam" id="PF03176"/>
    </source>
</evidence>
<accession>A0A506Q8Y8</accession>